<evidence type="ECO:0000313" key="1">
    <source>
        <dbReference type="EMBL" id="SVE09521.1"/>
    </source>
</evidence>
<name>A0A383APL8_9ZZZZ</name>
<sequence length="52" mass="6281">MEQRFQNYSLETSNREVVRDLQFKRLQNVMDAAWTTNRFYREQWAAAGIHSS</sequence>
<dbReference type="AlphaFoldDB" id="A0A383APL8"/>
<dbReference type="InterPro" id="IPR042099">
    <property type="entry name" value="ANL_N_sf"/>
</dbReference>
<dbReference type="Gene3D" id="3.40.50.12780">
    <property type="entry name" value="N-terminal domain of ligase-like"/>
    <property type="match status" value="1"/>
</dbReference>
<reference evidence="1" key="1">
    <citation type="submission" date="2018-05" db="EMBL/GenBank/DDBJ databases">
        <authorList>
            <person name="Lanie J.A."/>
            <person name="Ng W.-L."/>
            <person name="Kazmierczak K.M."/>
            <person name="Andrzejewski T.M."/>
            <person name="Davidsen T.M."/>
            <person name="Wayne K.J."/>
            <person name="Tettelin H."/>
            <person name="Glass J.I."/>
            <person name="Rusch D."/>
            <person name="Podicherti R."/>
            <person name="Tsui H.-C.T."/>
            <person name="Winkler M.E."/>
        </authorList>
    </citation>
    <scope>NUCLEOTIDE SEQUENCE</scope>
</reference>
<organism evidence="1">
    <name type="scientific">marine metagenome</name>
    <dbReference type="NCBI Taxonomy" id="408172"/>
    <lineage>
        <taxon>unclassified sequences</taxon>
        <taxon>metagenomes</taxon>
        <taxon>ecological metagenomes</taxon>
    </lineage>
</organism>
<gene>
    <name evidence="1" type="ORF">METZ01_LOCUS462375</name>
</gene>
<feature type="non-terminal residue" evidence="1">
    <location>
        <position position="52"/>
    </location>
</feature>
<proteinExistence type="predicted"/>
<protein>
    <submittedName>
        <fullName evidence="1">Uncharacterized protein</fullName>
    </submittedName>
</protein>
<dbReference type="EMBL" id="UINC01193753">
    <property type="protein sequence ID" value="SVE09521.1"/>
    <property type="molecule type" value="Genomic_DNA"/>
</dbReference>
<accession>A0A383APL8</accession>